<protein>
    <submittedName>
        <fullName evidence="1">Uncharacterized protein</fullName>
    </submittedName>
</protein>
<gene>
    <name evidence="1" type="ORF">LYSBPC_26640</name>
</gene>
<accession>A0ABQ5NMK6</accession>
<evidence type="ECO:0000313" key="2">
    <source>
        <dbReference type="Proteomes" id="UP001065593"/>
    </source>
</evidence>
<organism evidence="1 2">
    <name type="scientific">Lysinibacillus piscis</name>
    <dbReference type="NCBI Taxonomy" id="2518931"/>
    <lineage>
        <taxon>Bacteria</taxon>
        <taxon>Bacillati</taxon>
        <taxon>Bacillota</taxon>
        <taxon>Bacilli</taxon>
        <taxon>Bacillales</taxon>
        <taxon>Bacillaceae</taxon>
        <taxon>Lysinibacillus</taxon>
    </lineage>
</organism>
<dbReference type="EMBL" id="BRZA01000003">
    <property type="protein sequence ID" value="GLC89537.1"/>
    <property type="molecule type" value="Genomic_DNA"/>
</dbReference>
<keyword evidence="2" id="KW-1185">Reference proteome</keyword>
<dbReference type="Proteomes" id="UP001065593">
    <property type="component" value="Unassembled WGS sequence"/>
</dbReference>
<evidence type="ECO:0000313" key="1">
    <source>
        <dbReference type="EMBL" id="GLC89537.1"/>
    </source>
</evidence>
<comment type="caution">
    <text evidence="1">The sequence shown here is derived from an EMBL/GenBank/DDBJ whole genome shotgun (WGS) entry which is preliminary data.</text>
</comment>
<name>A0ABQ5NMK6_9BACI</name>
<reference evidence="1" key="1">
    <citation type="submission" date="2022-08" db="EMBL/GenBank/DDBJ databases">
        <title>Draft genome sequence of Lysinibacillus sp. strain KH24.</title>
        <authorList>
            <person name="Kanbe H."/>
            <person name="Itoh H."/>
        </authorList>
    </citation>
    <scope>NUCLEOTIDE SEQUENCE</scope>
    <source>
        <strain evidence="1">KH24</strain>
    </source>
</reference>
<sequence length="54" mass="6319">MTNELLQAIQLLKNKKWVDLTHTFGPNSPHFFMFEDAKFETLFSQNDGFFAILP</sequence>
<proteinExistence type="predicted"/>